<dbReference type="Proteomes" id="UP000011645">
    <property type="component" value="Unassembled WGS sequence"/>
</dbReference>
<gene>
    <name evidence="1" type="ordered locus">HacjB3_03305</name>
    <name evidence="2" type="ORF">C497_16002</name>
</gene>
<dbReference type="HOGENOM" id="CLU_3194378_0_0_2"/>
<dbReference type="PATRIC" id="fig|795797.18.peg.661"/>
<organism evidence="1 3">
    <name type="scientific">Halalkalicoccus jeotgali (strain DSM 18796 / CECT 7217 / JCM 14584 / KCTC 4019 / B3)</name>
    <dbReference type="NCBI Taxonomy" id="795797"/>
    <lineage>
        <taxon>Archaea</taxon>
        <taxon>Methanobacteriati</taxon>
        <taxon>Methanobacteriota</taxon>
        <taxon>Stenosarchaea group</taxon>
        <taxon>Halobacteria</taxon>
        <taxon>Halobacteriales</taxon>
        <taxon>Halococcaceae</taxon>
        <taxon>Halalkalicoccus</taxon>
    </lineage>
</organism>
<reference evidence="2 4" key="2">
    <citation type="journal article" date="2014" name="PLoS Genet.">
        <title>Phylogenetically driven sequencing of extremely halophilic archaea reveals strategies for static and dynamic osmo-response.</title>
        <authorList>
            <person name="Becker E.A."/>
            <person name="Seitzer P.M."/>
            <person name="Tritt A."/>
            <person name="Larsen D."/>
            <person name="Krusor M."/>
            <person name="Yao A.I."/>
            <person name="Wu D."/>
            <person name="Madern D."/>
            <person name="Eisen J.A."/>
            <person name="Darling A.E."/>
            <person name="Facciotti M.T."/>
        </authorList>
    </citation>
    <scope>NUCLEOTIDE SEQUENCE [LARGE SCALE GENOMIC DNA]</scope>
    <source>
        <strain evidence="2">B3</strain>
        <strain evidence="4">DSM 18796 / CECT 7217 / JCM 14584 / KCTC 4019 / B3</strain>
    </source>
</reference>
<proteinExistence type="predicted"/>
<dbReference type="Proteomes" id="UP000000390">
    <property type="component" value="Chromosome"/>
</dbReference>
<name>D8J7F9_HALJB</name>
<evidence type="ECO:0000313" key="2">
    <source>
        <dbReference type="EMBL" id="ELY33902.1"/>
    </source>
</evidence>
<dbReference type="EMBL" id="CP002062">
    <property type="protein sequence ID" value="ADJ14054.1"/>
    <property type="molecule type" value="Genomic_DNA"/>
</dbReference>
<dbReference type="RefSeq" id="WP_008418043.1">
    <property type="nucleotide sequence ID" value="NC_014297.1"/>
</dbReference>
<dbReference type="KEGG" id="hje:HacjB3_03305"/>
<dbReference type="AlphaFoldDB" id="D8J7F9"/>
<evidence type="ECO:0000313" key="1">
    <source>
        <dbReference type="EMBL" id="ADJ14054.1"/>
    </source>
</evidence>
<keyword evidence="4" id="KW-1185">Reference proteome</keyword>
<evidence type="ECO:0000313" key="4">
    <source>
        <dbReference type="Proteomes" id="UP000011645"/>
    </source>
</evidence>
<dbReference type="STRING" id="795797.HacjB3_03305"/>
<dbReference type="EMBL" id="AOHV01000042">
    <property type="protein sequence ID" value="ELY33902.1"/>
    <property type="molecule type" value="Genomic_DNA"/>
</dbReference>
<dbReference type="GeneID" id="54763637"/>
<sequence length="45" mass="5565">MYPPNLWLDDQPVDHETYEEEVTQARIEAMVEDDIWVPPYWEREE</sequence>
<dbReference type="OrthoDB" id="39312at2157"/>
<accession>D8J7F9</accession>
<protein>
    <submittedName>
        <fullName evidence="1">Uncharacterized protein</fullName>
    </submittedName>
</protein>
<evidence type="ECO:0000313" key="3">
    <source>
        <dbReference type="Proteomes" id="UP000000390"/>
    </source>
</evidence>
<reference evidence="1 3" key="1">
    <citation type="journal article" date="2010" name="J. Bacteriol.">
        <title>Complete genome sequence of Halalkalicoccus jeotgali B3(T), an extremely halophilic archaeon.</title>
        <authorList>
            <person name="Roh S.W."/>
            <person name="Nam Y.D."/>
            <person name="Nam S.H."/>
            <person name="Choi S.H."/>
            <person name="Park H.S."/>
            <person name="Bae J.W."/>
        </authorList>
    </citation>
    <scope>NUCLEOTIDE SEQUENCE [LARGE SCALE GENOMIC DNA]</scope>
    <source>
        <strain evidence="1">B3</strain>
        <strain evidence="3">DSM 18796 / CECT 7217 / JCM 14584 / KCTC 4019 / B3</strain>
    </source>
</reference>